<dbReference type="PANTHER" id="PTHR12772:SF0">
    <property type="entry name" value="DNA REPLICATION COMPLEX GINS PROTEIN PSF2"/>
    <property type="match status" value="1"/>
</dbReference>
<organism evidence="10 11">
    <name type="scientific">Catenaria anguillulae PL171</name>
    <dbReference type="NCBI Taxonomy" id="765915"/>
    <lineage>
        <taxon>Eukaryota</taxon>
        <taxon>Fungi</taxon>
        <taxon>Fungi incertae sedis</taxon>
        <taxon>Blastocladiomycota</taxon>
        <taxon>Blastocladiomycetes</taxon>
        <taxon>Blastocladiales</taxon>
        <taxon>Catenariaceae</taxon>
        <taxon>Catenaria</taxon>
    </lineage>
</organism>
<keyword evidence="11" id="KW-1185">Reference proteome</keyword>
<dbReference type="CDD" id="cd21694">
    <property type="entry name" value="GINS_B_Psf2"/>
    <property type="match status" value="1"/>
</dbReference>
<dbReference type="AlphaFoldDB" id="A0A1Y2HCT0"/>
<dbReference type="SUPFAM" id="SSF158573">
    <property type="entry name" value="GINS helical bundle-like"/>
    <property type="match status" value="1"/>
</dbReference>
<dbReference type="GO" id="GO:0006260">
    <property type="term" value="P:DNA replication"/>
    <property type="evidence" value="ECO:0007669"/>
    <property type="project" value="UniProtKB-KW"/>
</dbReference>
<comment type="subunit">
    <text evidence="6">Component of the GINS complex.</text>
</comment>
<feature type="region of interest" description="Disordered" evidence="7">
    <location>
        <begin position="233"/>
        <end position="252"/>
    </location>
</feature>
<feature type="domain" description="DNA replication complex GINS protein PSF2 N-terminal" evidence="9">
    <location>
        <begin position="72"/>
        <end position="102"/>
    </location>
</feature>
<evidence type="ECO:0000256" key="5">
    <source>
        <dbReference type="ARBA" id="ARBA00023242"/>
    </source>
</evidence>
<keyword evidence="5 6" id="KW-0539">Nucleus</keyword>
<comment type="similarity">
    <text evidence="2 6">Belongs to the GINS2/PSF2 family.</text>
</comment>
<dbReference type="InterPro" id="IPR021151">
    <property type="entry name" value="GINS_A"/>
</dbReference>
<dbReference type="CDD" id="cd11712">
    <property type="entry name" value="GINS_A_psf2"/>
    <property type="match status" value="1"/>
</dbReference>
<proteinExistence type="inferred from homology"/>
<dbReference type="Pfam" id="PF25005">
    <property type="entry name" value="PSF2_N"/>
    <property type="match status" value="2"/>
</dbReference>
<evidence type="ECO:0000256" key="6">
    <source>
        <dbReference type="PIRNR" id="PIRNR028998"/>
    </source>
</evidence>
<dbReference type="Proteomes" id="UP000193411">
    <property type="component" value="Unassembled WGS sequence"/>
</dbReference>
<dbReference type="STRING" id="765915.A0A1Y2HCT0"/>
<dbReference type="InterPro" id="IPR036224">
    <property type="entry name" value="GINS_bundle-like_dom_sf"/>
</dbReference>
<keyword evidence="4 6" id="KW-0235">DNA replication</keyword>
<evidence type="ECO:0000313" key="10">
    <source>
        <dbReference type="EMBL" id="ORZ32407.1"/>
    </source>
</evidence>
<dbReference type="InterPro" id="IPR056784">
    <property type="entry name" value="PSF2_N"/>
</dbReference>
<reference evidence="10 11" key="1">
    <citation type="submission" date="2016-07" db="EMBL/GenBank/DDBJ databases">
        <title>Pervasive Adenine N6-methylation of Active Genes in Fungi.</title>
        <authorList>
            <consortium name="DOE Joint Genome Institute"/>
            <person name="Mondo S.J."/>
            <person name="Dannebaum R.O."/>
            <person name="Kuo R.C."/>
            <person name="Labutti K."/>
            <person name="Haridas S."/>
            <person name="Kuo A."/>
            <person name="Salamov A."/>
            <person name="Ahrendt S.R."/>
            <person name="Lipzen A."/>
            <person name="Sullivan W."/>
            <person name="Andreopoulos W.B."/>
            <person name="Clum A."/>
            <person name="Lindquist E."/>
            <person name="Daum C."/>
            <person name="Ramamoorthy G.K."/>
            <person name="Gryganskyi A."/>
            <person name="Culley D."/>
            <person name="Magnuson J.K."/>
            <person name="James T.Y."/>
            <person name="O'Malley M.A."/>
            <person name="Stajich J.E."/>
            <person name="Spatafora J.W."/>
            <person name="Visel A."/>
            <person name="Grigoriev I.V."/>
        </authorList>
    </citation>
    <scope>NUCLEOTIDE SEQUENCE [LARGE SCALE GENOMIC DNA]</scope>
    <source>
        <strain evidence="10 11">PL171</strain>
    </source>
</reference>
<dbReference type="PANTHER" id="PTHR12772">
    <property type="entry name" value="DNA REPLICATION COMPLEX GINS PROTEIN PSF2"/>
    <property type="match status" value="1"/>
</dbReference>
<dbReference type="GO" id="GO:0000727">
    <property type="term" value="P:double-strand break repair via break-induced replication"/>
    <property type="evidence" value="ECO:0007669"/>
    <property type="project" value="TreeGrafter"/>
</dbReference>
<dbReference type="FunFam" id="1.20.58.1020:FF:000001">
    <property type="entry name" value="DNA replication complex GINS protein PSF2"/>
    <property type="match status" value="1"/>
</dbReference>
<comment type="caution">
    <text evidence="10">The sequence shown here is derived from an EMBL/GenBank/DDBJ whole genome shotgun (WGS) entry which is preliminary data.</text>
</comment>
<dbReference type="Gene3D" id="1.20.58.1020">
    <property type="match status" value="1"/>
</dbReference>
<accession>A0A1Y2HCT0</accession>
<dbReference type="InterPro" id="IPR007257">
    <property type="entry name" value="GINS_Psf2"/>
</dbReference>
<protein>
    <recommendedName>
        <fullName evidence="3 6">DNA replication complex GINS protein PSF2</fullName>
    </recommendedName>
</protein>
<evidence type="ECO:0000256" key="7">
    <source>
        <dbReference type="SAM" id="MobiDB-lite"/>
    </source>
</evidence>
<dbReference type="SUPFAM" id="SSF160059">
    <property type="entry name" value="PriA/YqbF domain"/>
    <property type="match status" value="2"/>
</dbReference>
<feature type="domain" description="GINS subunit" evidence="8">
    <location>
        <begin position="106"/>
        <end position="199"/>
    </location>
</feature>
<evidence type="ECO:0000256" key="3">
    <source>
        <dbReference type="ARBA" id="ARBA00015139"/>
    </source>
</evidence>
<sequence length="252" mass="27597">MDPLSTLSPEELEFLAENEPISIMPTTRIEKMELISACYHHLFAPPLPTAPCSASSRPPLNRLGPYSTRCTGRNRPLMATRATTVPLWLALVLRKRGMCQVIPPEWLSADSLQEKVRQETTEEGFSDLPFHYMAMAKLLLENAKDDIRDAHLVSSLLQDLREARRSKARQGVAFLTRSHIQVDNLSLMEINELRPTFSKAFQTAKRIQLAAGSDGHVGGGLSMSMSGGSQGGRYAGEGGGASGYGYSGYGSR</sequence>
<dbReference type="Gene3D" id="3.40.5.50">
    <property type="match status" value="1"/>
</dbReference>
<comment type="subcellular location">
    <subcellularLocation>
        <location evidence="1 6">Nucleus</location>
    </subcellularLocation>
</comment>
<evidence type="ECO:0000256" key="4">
    <source>
        <dbReference type="ARBA" id="ARBA00022705"/>
    </source>
</evidence>
<gene>
    <name evidence="10" type="ORF">BCR44DRAFT_1440422</name>
</gene>
<dbReference type="Pfam" id="PF05916">
    <property type="entry name" value="Sld5"/>
    <property type="match status" value="1"/>
</dbReference>
<dbReference type="GO" id="GO:0000811">
    <property type="term" value="C:GINS complex"/>
    <property type="evidence" value="ECO:0007669"/>
    <property type="project" value="TreeGrafter"/>
</dbReference>
<evidence type="ECO:0000256" key="2">
    <source>
        <dbReference type="ARBA" id="ARBA00010565"/>
    </source>
</evidence>
<dbReference type="OrthoDB" id="1938138at2759"/>
<feature type="domain" description="DNA replication complex GINS protein PSF2 N-terminal" evidence="9">
    <location>
        <begin position="8"/>
        <end position="48"/>
    </location>
</feature>
<evidence type="ECO:0000259" key="9">
    <source>
        <dbReference type="Pfam" id="PF25005"/>
    </source>
</evidence>
<evidence type="ECO:0000313" key="11">
    <source>
        <dbReference type="Proteomes" id="UP000193411"/>
    </source>
</evidence>
<name>A0A1Y2HCT0_9FUNG</name>
<evidence type="ECO:0000256" key="1">
    <source>
        <dbReference type="ARBA" id="ARBA00004123"/>
    </source>
</evidence>
<dbReference type="EMBL" id="MCFL01000047">
    <property type="protein sequence ID" value="ORZ32407.1"/>
    <property type="molecule type" value="Genomic_DNA"/>
</dbReference>
<dbReference type="PIRSF" id="PIRSF028998">
    <property type="entry name" value="GINS_Psf2_subgr"/>
    <property type="match status" value="1"/>
</dbReference>
<evidence type="ECO:0000259" key="8">
    <source>
        <dbReference type="Pfam" id="PF05916"/>
    </source>
</evidence>